<dbReference type="AlphaFoldDB" id="A0A251V4P1"/>
<gene>
    <name evidence="1" type="ORF">HannXRQ_Chr03g0066151</name>
</gene>
<dbReference type="EMBL" id="CM007892">
    <property type="protein sequence ID" value="OTG30587.1"/>
    <property type="molecule type" value="Genomic_DNA"/>
</dbReference>
<proteinExistence type="predicted"/>
<accession>A0A251V4P1</accession>
<protein>
    <submittedName>
        <fullName evidence="1">Uncharacterized protein</fullName>
    </submittedName>
</protein>
<evidence type="ECO:0000313" key="1">
    <source>
        <dbReference type="EMBL" id="OTG30587.1"/>
    </source>
</evidence>
<reference evidence="2" key="1">
    <citation type="journal article" date="2017" name="Nature">
        <title>The sunflower genome provides insights into oil metabolism, flowering and Asterid evolution.</title>
        <authorList>
            <person name="Badouin H."/>
            <person name="Gouzy J."/>
            <person name="Grassa C.J."/>
            <person name="Murat F."/>
            <person name="Staton S.E."/>
            <person name="Cottret L."/>
            <person name="Lelandais-Briere C."/>
            <person name="Owens G.L."/>
            <person name="Carrere S."/>
            <person name="Mayjonade B."/>
            <person name="Legrand L."/>
            <person name="Gill N."/>
            <person name="Kane N.C."/>
            <person name="Bowers J.E."/>
            <person name="Hubner S."/>
            <person name="Bellec A."/>
            <person name="Berard A."/>
            <person name="Berges H."/>
            <person name="Blanchet N."/>
            <person name="Boniface M.C."/>
            <person name="Brunel D."/>
            <person name="Catrice O."/>
            <person name="Chaidir N."/>
            <person name="Claudel C."/>
            <person name="Donnadieu C."/>
            <person name="Faraut T."/>
            <person name="Fievet G."/>
            <person name="Helmstetter N."/>
            <person name="King M."/>
            <person name="Knapp S.J."/>
            <person name="Lai Z."/>
            <person name="Le Paslier M.C."/>
            <person name="Lippi Y."/>
            <person name="Lorenzon L."/>
            <person name="Mandel J.R."/>
            <person name="Marage G."/>
            <person name="Marchand G."/>
            <person name="Marquand E."/>
            <person name="Bret-Mestries E."/>
            <person name="Morien E."/>
            <person name="Nambeesan S."/>
            <person name="Nguyen T."/>
            <person name="Pegot-Espagnet P."/>
            <person name="Pouilly N."/>
            <person name="Raftis F."/>
            <person name="Sallet E."/>
            <person name="Schiex T."/>
            <person name="Thomas J."/>
            <person name="Vandecasteele C."/>
            <person name="Vares D."/>
            <person name="Vear F."/>
            <person name="Vautrin S."/>
            <person name="Crespi M."/>
            <person name="Mangin B."/>
            <person name="Burke J.M."/>
            <person name="Salse J."/>
            <person name="Munos S."/>
            <person name="Vincourt P."/>
            <person name="Rieseberg L.H."/>
            <person name="Langlade N.B."/>
        </authorList>
    </citation>
    <scope>NUCLEOTIDE SEQUENCE [LARGE SCALE GENOMIC DNA]</scope>
    <source>
        <strain evidence="2">cv. SF193</strain>
    </source>
</reference>
<organism evidence="1 2">
    <name type="scientific">Helianthus annuus</name>
    <name type="common">Common sunflower</name>
    <dbReference type="NCBI Taxonomy" id="4232"/>
    <lineage>
        <taxon>Eukaryota</taxon>
        <taxon>Viridiplantae</taxon>
        <taxon>Streptophyta</taxon>
        <taxon>Embryophyta</taxon>
        <taxon>Tracheophyta</taxon>
        <taxon>Spermatophyta</taxon>
        <taxon>Magnoliopsida</taxon>
        <taxon>eudicotyledons</taxon>
        <taxon>Gunneridae</taxon>
        <taxon>Pentapetalae</taxon>
        <taxon>asterids</taxon>
        <taxon>campanulids</taxon>
        <taxon>Asterales</taxon>
        <taxon>Asteraceae</taxon>
        <taxon>Asteroideae</taxon>
        <taxon>Heliantheae alliance</taxon>
        <taxon>Heliantheae</taxon>
        <taxon>Helianthus</taxon>
    </lineage>
</organism>
<dbReference type="InParanoid" id="A0A251V4P1"/>
<dbReference type="Proteomes" id="UP000215914">
    <property type="component" value="Chromosome 3"/>
</dbReference>
<keyword evidence="2" id="KW-1185">Reference proteome</keyword>
<name>A0A251V4P1_HELAN</name>
<sequence>MSGRVCENPNFQEFKTNPTFPKIYVRQYTPSWSKLLALSDQPLCLAYFNLLDVIDPKSEPKKTQLRRDEAIEEEKVFKGGCPPLSKFDFDFI</sequence>
<evidence type="ECO:0000313" key="2">
    <source>
        <dbReference type="Proteomes" id="UP000215914"/>
    </source>
</evidence>